<evidence type="ECO:0000259" key="8">
    <source>
        <dbReference type="Pfam" id="PF10502"/>
    </source>
</evidence>
<protein>
    <recommendedName>
        <fullName evidence="4 7">Signal peptidase I</fullName>
        <ecNumber evidence="4 7">3.4.21.89</ecNumber>
    </recommendedName>
</protein>
<evidence type="ECO:0000313" key="10">
    <source>
        <dbReference type="Proteomes" id="UP000036756"/>
    </source>
</evidence>
<keyword evidence="7" id="KW-0645">Protease</keyword>
<comment type="subcellular location">
    <subcellularLocation>
        <location evidence="2">Cell membrane</location>
        <topology evidence="2">Single-pass type II membrane protein</topology>
    </subcellularLocation>
    <subcellularLocation>
        <location evidence="7">Membrane</location>
        <topology evidence="7">Single-pass type II membrane protein</topology>
    </subcellularLocation>
</comment>
<comment type="catalytic activity">
    <reaction evidence="1 7">
        <text>Cleavage of hydrophobic, N-terminal signal or leader sequences from secreted and periplasmic proteins.</text>
        <dbReference type="EC" id="3.4.21.89"/>
    </reaction>
</comment>
<evidence type="ECO:0000256" key="5">
    <source>
        <dbReference type="ARBA" id="ARBA00022801"/>
    </source>
</evidence>
<dbReference type="GO" id="GO:0009003">
    <property type="term" value="F:signal peptidase activity"/>
    <property type="evidence" value="ECO:0007669"/>
    <property type="project" value="UniProtKB-EC"/>
</dbReference>
<dbReference type="InterPro" id="IPR000223">
    <property type="entry name" value="Pept_S26A_signal_pept_1"/>
</dbReference>
<dbReference type="SUPFAM" id="SSF51306">
    <property type="entry name" value="LexA/Signal peptidase"/>
    <property type="match status" value="1"/>
</dbReference>
<dbReference type="PROSITE" id="PS00760">
    <property type="entry name" value="SPASE_I_2"/>
    <property type="match status" value="1"/>
</dbReference>
<dbReference type="PANTHER" id="PTHR43390:SF1">
    <property type="entry name" value="CHLOROPLAST PROCESSING PEPTIDASE"/>
    <property type="match status" value="1"/>
</dbReference>
<dbReference type="PATRIC" id="fig|1121307.3.peg.35"/>
<dbReference type="Proteomes" id="UP000036756">
    <property type="component" value="Unassembled WGS sequence"/>
</dbReference>
<dbReference type="OrthoDB" id="9802919at2"/>
<dbReference type="InterPro" id="IPR019758">
    <property type="entry name" value="Pept_S26A_signal_pept_1_CS"/>
</dbReference>
<dbReference type="EMBL" id="LFVU01000007">
    <property type="protein sequence ID" value="KMT22487.1"/>
    <property type="molecule type" value="Genomic_DNA"/>
</dbReference>
<sequence>MVNRKNLMKEIMSWVLSILIAFFISILLNSKVVAKVRVKQSSMENTLKANQQLIIDKLSYNFTSPKRGDIIIFLENQHKRSIIDDAMIFIKDLGNKGDNNSRLVKRVIGVPGDKIDIKDGHVYVNGEKILENYVKGETFSQDLKFPIKVENDKLFVLGDNRPVSLDSRAFGPIDYDQVEGKAVFRVYPFDKLGNIK</sequence>
<comment type="caution">
    <text evidence="9">The sequence shown here is derived from an EMBL/GenBank/DDBJ whole genome shotgun (WGS) entry which is preliminary data.</text>
</comment>
<evidence type="ECO:0000256" key="3">
    <source>
        <dbReference type="ARBA" id="ARBA00009370"/>
    </source>
</evidence>
<dbReference type="CDD" id="cd06530">
    <property type="entry name" value="S26_SPase_I"/>
    <property type="match status" value="1"/>
</dbReference>
<dbReference type="InterPro" id="IPR019533">
    <property type="entry name" value="Peptidase_S26"/>
</dbReference>
<dbReference type="Gene3D" id="2.10.109.10">
    <property type="entry name" value="Umud Fragment, subunit A"/>
    <property type="match status" value="1"/>
</dbReference>
<dbReference type="GO" id="GO:0006465">
    <property type="term" value="P:signal peptide processing"/>
    <property type="evidence" value="ECO:0007669"/>
    <property type="project" value="InterPro"/>
</dbReference>
<evidence type="ECO:0000313" key="9">
    <source>
        <dbReference type="EMBL" id="KMT22487.1"/>
    </source>
</evidence>
<dbReference type="EC" id="3.4.21.89" evidence="4 7"/>
<dbReference type="InterPro" id="IPR036286">
    <property type="entry name" value="LexA/Signal_pep-like_sf"/>
</dbReference>
<dbReference type="STRING" id="1121307.CLCY_10c00320"/>
<organism evidence="9 10">
    <name type="scientific">Clostridium cylindrosporum DSM 605</name>
    <dbReference type="NCBI Taxonomy" id="1121307"/>
    <lineage>
        <taxon>Bacteria</taxon>
        <taxon>Bacillati</taxon>
        <taxon>Bacillota</taxon>
        <taxon>Clostridia</taxon>
        <taxon>Eubacteriales</taxon>
        <taxon>Clostridiaceae</taxon>
        <taxon>Clostridium</taxon>
    </lineage>
</organism>
<dbReference type="PROSITE" id="PS00761">
    <property type="entry name" value="SPASE_I_3"/>
    <property type="match status" value="1"/>
</dbReference>
<evidence type="ECO:0000256" key="6">
    <source>
        <dbReference type="PIRSR" id="PIRSR600223-1"/>
    </source>
</evidence>
<dbReference type="AlphaFoldDB" id="A0A0J8D9F7"/>
<dbReference type="GO" id="GO:0005886">
    <property type="term" value="C:plasma membrane"/>
    <property type="evidence" value="ECO:0007669"/>
    <property type="project" value="UniProtKB-SubCell"/>
</dbReference>
<feature type="active site" evidence="6">
    <location>
        <position position="105"/>
    </location>
</feature>
<feature type="active site" evidence="6">
    <location>
        <position position="42"/>
    </location>
</feature>
<dbReference type="PRINTS" id="PR00727">
    <property type="entry name" value="LEADERPTASE"/>
</dbReference>
<reference evidence="9 10" key="1">
    <citation type="submission" date="2015-06" db="EMBL/GenBank/DDBJ databases">
        <title>Draft genome sequence of the purine-degrading Clostridium cylindrosporum HC-1 (DSM 605).</title>
        <authorList>
            <person name="Poehlein A."/>
            <person name="Schiel-Bengelsdorf B."/>
            <person name="Bengelsdorf F."/>
            <person name="Daniel R."/>
            <person name="Duerre P."/>
        </authorList>
    </citation>
    <scope>NUCLEOTIDE SEQUENCE [LARGE SCALE GENOMIC DNA]</scope>
    <source>
        <strain evidence="9 10">DSM 605</strain>
    </source>
</reference>
<dbReference type="InterPro" id="IPR019757">
    <property type="entry name" value="Pept_S26A_signal_pept_1_Lys-AS"/>
</dbReference>
<dbReference type="PANTHER" id="PTHR43390">
    <property type="entry name" value="SIGNAL PEPTIDASE I"/>
    <property type="match status" value="1"/>
</dbReference>
<keyword evidence="10" id="KW-1185">Reference proteome</keyword>
<accession>A0A0J8D9F7</accession>
<evidence type="ECO:0000256" key="4">
    <source>
        <dbReference type="ARBA" id="ARBA00013208"/>
    </source>
</evidence>
<dbReference type="NCBIfam" id="TIGR02227">
    <property type="entry name" value="sigpep_I_bact"/>
    <property type="match status" value="1"/>
</dbReference>
<dbReference type="GO" id="GO:0004252">
    <property type="term" value="F:serine-type endopeptidase activity"/>
    <property type="evidence" value="ECO:0007669"/>
    <property type="project" value="InterPro"/>
</dbReference>
<feature type="domain" description="Peptidase S26" evidence="8">
    <location>
        <begin position="12"/>
        <end position="187"/>
    </location>
</feature>
<keyword evidence="5 7" id="KW-0378">Hydrolase</keyword>
<name>A0A0J8D9F7_CLOCY</name>
<comment type="similarity">
    <text evidence="3 7">Belongs to the peptidase S26 family.</text>
</comment>
<evidence type="ECO:0000256" key="7">
    <source>
        <dbReference type="RuleBase" id="RU362042"/>
    </source>
</evidence>
<gene>
    <name evidence="9" type="primary">lepB</name>
    <name evidence="9" type="ORF">CLCY_10c00320</name>
</gene>
<proteinExistence type="inferred from homology"/>
<dbReference type="RefSeq" id="WP_048569905.1">
    <property type="nucleotide sequence ID" value="NZ_LFVU01000007.1"/>
</dbReference>
<dbReference type="Pfam" id="PF10502">
    <property type="entry name" value="Peptidase_S26"/>
    <property type="match status" value="1"/>
</dbReference>
<evidence type="ECO:0000256" key="2">
    <source>
        <dbReference type="ARBA" id="ARBA00004401"/>
    </source>
</evidence>
<evidence type="ECO:0000256" key="1">
    <source>
        <dbReference type="ARBA" id="ARBA00000677"/>
    </source>
</evidence>